<proteinExistence type="predicted"/>
<dbReference type="AlphaFoldDB" id="A0A163GMC5"/>
<protein>
    <submittedName>
        <fullName evidence="1">Uncharacterized protein</fullName>
    </submittedName>
</protein>
<sequence>MKKRQRKKNEKKYITIYVDEFNLITMTDEERKQAWDDYLKYRKKYAFRKRYKDLKTSKPLMYVFPPSQSMGSLISEISKRSRKGNQPGTTVYQNQIDFIT</sequence>
<evidence type="ECO:0000313" key="2">
    <source>
        <dbReference type="Proteomes" id="UP000076796"/>
    </source>
</evidence>
<reference evidence="1" key="1">
    <citation type="journal article" date="2016" name="Genome Announc.">
        <title>Draft genomes of two strains of Paenibacillus glucanolyticus with capability to degrade lignocellulose.</title>
        <authorList>
            <person name="Mathews S.L."/>
            <person name="Pawlak J."/>
            <person name="Grunden A.M."/>
        </authorList>
    </citation>
    <scope>NUCLEOTIDE SEQUENCE [LARGE SCALE GENOMIC DNA]</scope>
    <source>
        <strain evidence="1">SLM1</strain>
    </source>
</reference>
<organism evidence="1 2">
    <name type="scientific">Paenibacillus glucanolyticus</name>
    <dbReference type="NCBI Taxonomy" id="59843"/>
    <lineage>
        <taxon>Bacteria</taxon>
        <taxon>Bacillati</taxon>
        <taxon>Bacillota</taxon>
        <taxon>Bacilli</taxon>
        <taxon>Bacillales</taxon>
        <taxon>Paenibacillaceae</taxon>
        <taxon>Paenibacillus</taxon>
    </lineage>
</organism>
<dbReference type="OrthoDB" id="2991241at2"/>
<comment type="caution">
    <text evidence="1">The sequence shown here is derived from an EMBL/GenBank/DDBJ whole genome shotgun (WGS) entry which is preliminary data.</text>
</comment>
<dbReference type="Proteomes" id="UP000076796">
    <property type="component" value="Unassembled WGS sequence"/>
</dbReference>
<name>A0A163GMC5_9BACL</name>
<dbReference type="RefSeq" id="WP_063477549.1">
    <property type="nucleotide sequence ID" value="NZ_JBCMWP010000019.1"/>
</dbReference>
<keyword evidence="2" id="KW-1185">Reference proteome</keyword>
<gene>
    <name evidence="1" type="ORF">AWU65_03420</name>
</gene>
<evidence type="ECO:0000313" key="1">
    <source>
        <dbReference type="EMBL" id="KZS45044.1"/>
    </source>
</evidence>
<accession>A0A163GMC5</accession>
<dbReference type="EMBL" id="LWMH01000001">
    <property type="protein sequence ID" value="KZS45044.1"/>
    <property type="molecule type" value="Genomic_DNA"/>
</dbReference>